<keyword evidence="1" id="KW-0732">Signal</keyword>
<gene>
    <name evidence="2" type="ORF">J2Z66_005954</name>
</gene>
<evidence type="ECO:0000313" key="3">
    <source>
        <dbReference type="Proteomes" id="UP001519287"/>
    </source>
</evidence>
<sequence length="159" mass="17496">MVLKRLVLSLLLLSVLMVVSDLSAKANAESGGETEPKTSPPPNSFQLFGVFDTYHLYLDNGFNTAKDNGSHVIKVEVTTIASSTVNQIGAKLYIEQWDGSNWNLVGSVINLSTTNTDEYVGSHSKTVTGGYYYRARTVHWIQHGVYEDGERTGGFVYVK</sequence>
<accession>A0ABS4J3D5</accession>
<feature type="chain" id="PRO_5046188948" evidence="1">
    <location>
        <begin position="29"/>
        <end position="159"/>
    </location>
</feature>
<organism evidence="2 3">
    <name type="scientific">Paenibacillus eucommiae</name>
    <dbReference type="NCBI Taxonomy" id="1355755"/>
    <lineage>
        <taxon>Bacteria</taxon>
        <taxon>Bacillati</taxon>
        <taxon>Bacillota</taxon>
        <taxon>Bacilli</taxon>
        <taxon>Bacillales</taxon>
        <taxon>Paenibacillaceae</taxon>
        <taxon>Paenibacillus</taxon>
    </lineage>
</organism>
<proteinExistence type="predicted"/>
<feature type="signal peptide" evidence="1">
    <location>
        <begin position="1"/>
        <end position="28"/>
    </location>
</feature>
<keyword evidence="3" id="KW-1185">Reference proteome</keyword>
<comment type="caution">
    <text evidence="2">The sequence shown here is derived from an EMBL/GenBank/DDBJ whole genome shotgun (WGS) entry which is preliminary data.</text>
</comment>
<dbReference type="Proteomes" id="UP001519287">
    <property type="component" value="Unassembled WGS sequence"/>
</dbReference>
<dbReference type="RefSeq" id="WP_209976155.1">
    <property type="nucleotide sequence ID" value="NZ_JAGGLB010000024.1"/>
</dbReference>
<evidence type="ECO:0000256" key="1">
    <source>
        <dbReference type="SAM" id="SignalP"/>
    </source>
</evidence>
<reference evidence="2 3" key="1">
    <citation type="submission" date="2021-03" db="EMBL/GenBank/DDBJ databases">
        <title>Genomic Encyclopedia of Type Strains, Phase IV (KMG-IV): sequencing the most valuable type-strain genomes for metagenomic binning, comparative biology and taxonomic classification.</title>
        <authorList>
            <person name="Goeker M."/>
        </authorList>
    </citation>
    <scope>NUCLEOTIDE SEQUENCE [LARGE SCALE GENOMIC DNA]</scope>
    <source>
        <strain evidence="2 3">DSM 26048</strain>
    </source>
</reference>
<dbReference type="EMBL" id="JAGGLB010000024">
    <property type="protein sequence ID" value="MBP1994318.1"/>
    <property type="molecule type" value="Genomic_DNA"/>
</dbReference>
<evidence type="ECO:0000313" key="2">
    <source>
        <dbReference type="EMBL" id="MBP1994318.1"/>
    </source>
</evidence>
<name>A0ABS4J3D5_9BACL</name>
<protein>
    <submittedName>
        <fullName evidence="2">Uncharacterized protein</fullName>
    </submittedName>
</protein>